<keyword evidence="1" id="KW-0812">Transmembrane</keyword>
<name>A0A831R582_9GAMM</name>
<proteinExistence type="predicted"/>
<dbReference type="AlphaFoldDB" id="A0A831R582"/>
<dbReference type="EMBL" id="DRGY01000069">
    <property type="protein sequence ID" value="HEA52399.1"/>
    <property type="molecule type" value="Genomic_DNA"/>
</dbReference>
<organism evidence="2">
    <name type="scientific">Marinobacter antarcticus</name>
    <dbReference type="NCBI Taxonomy" id="564117"/>
    <lineage>
        <taxon>Bacteria</taxon>
        <taxon>Pseudomonadati</taxon>
        <taxon>Pseudomonadota</taxon>
        <taxon>Gammaproteobacteria</taxon>
        <taxon>Pseudomonadales</taxon>
        <taxon>Marinobacteraceae</taxon>
        <taxon>Marinobacter</taxon>
    </lineage>
</organism>
<dbReference type="Proteomes" id="UP000885748">
    <property type="component" value="Unassembled WGS sequence"/>
</dbReference>
<comment type="caution">
    <text evidence="2">The sequence shown here is derived from an EMBL/GenBank/DDBJ whole genome shotgun (WGS) entry which is preliminary data.</text>
</comment>
<evidence type="ECO:0000256" key="1">
    <source>
        <dbReference type="SAM" id="Phobius"/>
    </source>
</evidence>
<accession>A0A831R582</accession>
<gene>
    <name evidence="2" type="ORF">ENI00_08785</name>
</gene>
<keyword evidence="1" id="KW-1133">Transmembrane helix</keyword>
<reference evidence="2" key="1">
    <citation type="journal article" date="2020" name="mSystems">
        <title>Genome- and Community-Level Interaction Insights into Carbon Utilization and Element Cycling Functions of Hydrothermarchaeota in Hydrothermal Sediment.</title>
        <authorList>
            <person name="Zhou Z."/>
            <person name="Liu Y."/>
            <person name="Xu W."/>
            <person name="Pan J."/>
            <person name="Luo Z.H."/>
            <person name="Li M."/>
        </authorList>
    </citation>
    <scope>NUCLEOTIDE SEQUENCE [LARGE SCALE GENOMIC DNA]</scope>
    <source>
        <strain evidence="2">HyVt-357</strain>
    </source>
</reference>
<protein>
    <submittedName>
        <fullName evidence="2">Uncharacterized protein</fullName>
    </submittedName>
</protein>
<evidence type="ECO:0000313" key="2">
    <source>
        <dbReference type="EMBL" id="HEA52399.1"/>
    </source>
</evidence>
<keyword evidence="1" id="KW-0472">Membrane</keyword>
<sequence length="66" mass="7524">MLWVLCFGYYALGTMLWVLCFGYYALSIKHRRLLRSLSSNVTKGEGRCKLPIGPETSLKHTLLPGY</sequence>
<feature type="transmembrane region" description="Helical" evidence="1">
    <location>
        <begin position="7"/>
        <end position="26"/>
    </location>
</feature>